<dbReference type="EC" id="6.2.1.5" evidence="5"/>
<evidence type="ECO:0000313" key="8">
    <source>
        <dbReference type="EMBL" id="GAA2126312.1"/>
    </source>
</evidence>
<comment type="catalytic activity">
    <reaction evidence="5">
        <text>GTP + succinate + CoA = succinyl-CoA + GDP + phosphate</text>
        <dbReference type="Rhea" id="RHEA:22120"/>
        <dbReference type="ChEBI" id="CHEBI:30031"/>
        <dbReference type="ChEBI" id="CHEBI:37565"/>
        <dbReference type="ChEBI" id="CHEBI:43474"/>
        <dbReference type="ChEBI" id="CHEBI:57287"/>
        <dbReference type="ChEBI" id="CHEBI:57292"/>
        <dbReference type="ChEBI" id="CHEBI:58189"/>
    </reaction>
</comment>
<comment type="function">
    <text evidence="5">Succinyl-CoA synthetase functions in the citric acid cycle (TCA), coupling the hydrolysis of succinyl-CoA to the synthesis of either ATP or GTP and thus represents the only step of substrate-level phosphorylation in the TCA. The beta subunit provides nucleotide specificity of the enzyme and binds the substrate succinate, while the binding sites for coenzyme A and phosphate are found in the alpha subunit.</text>
</comment>
<comment type="pathway">
    <text evidence="5">Carbohydrate metabolism; tricarboxylic acid cycle; succinate from succinyl-CoA (ligase route): step 1/1.</text>
</comment>
<dbReference type="InterPro" id="IPR013650">
    <property type="entry name" value="ATP-grasp_succ-CoA_synth-type"/>
</dbReference>
<dbReference type="SUPFAM" id="SSF52210">
    <property type="entry name" value="Succinyl-CoA synthetase domains"/>
    <property type="match status" value="1"/>
</dbReference>
<reference evidence="8 9" key="1">
    <citation type="journal article" date="2019" name="Int. J. Syst. Evol. Microbiol.">
        <title>The Global Catalogue of Microorganisms (GCM) 10K type strain sequencing project: providing services to taxonomists for standard genome sequencing and annotation.</title>
        <authorList>
            <consortium name="The Broad Institute Genomics Platform"/>
            <consortium name="The Broad Institute Genome Sequencing Center for Infectious Disease"/>
            <person name="Wu L."/>
            <person name="Ma J."/>
        </authorList>
    </citation>
    <scope>NUCLEOTIDE SEQUENCE [LARGE SCALE GENOMIC DNA]</scope>
    <source>
        <strain evidence="8 9">JCM 16021</strain>
    </source>
</reference>
<dbReference type="Gene3D" id="3.30.470.20">
    <property type="entry name" value="ATP-grasp fold, B domain"/>
    <property type="match status" value="1"/>
</dbReference>
<dbReference type="PROSITE" id="PS01217">
    <property type="entry name" value="SUCCINYL_COA_LIG_3"/>
    <property type="match status" value="1"/>
</dbReference>
<keyword evidence="5 6" id="KW-0067">ATP-binding</keyword>
<evidence type="ECO:0000256" key="3">
    <source>
        <dbReference type="ARBA" id="ARBA00022741"/>
    </source>
</evidence>
<evidence type="ECO:0000256" key="5">
    <source>
        <dbReference type="HAMAP-Rule" id="MF_00558"/>
    </source>
</evidence>
<dbReference type="Proteomes" id="UP001500575">
    <property type="component" value="Unassembled WGS sequence"/>
</dbReference>
<dbReference type="Gene3D" id="3.30.1490.20">
    <property type="entry name" value="ATP-grasp fold, A domain"/>
    <property type="match status" value="1"/>
</dbReference>
<dbReference type="NCBIfam" id="NF001913">
    <property type="entry name" value="PRK00696.1"/>
    <property type="match status" value="1"/>
</dbReference>
<feature type="binding site" evidence="5">
    <location>
        <position position="102"/>
    </location>
    <ligand>
        <name>ATP</name>
        <dbReference type="ChEBI" id="CHEBI:30616"/>
    </ligand>
</feature>
<protein>
    <recommendedName>
        <fullName evidence="5">Succinate--CoA ligase [ADP-forming] subunit beta</fullName>
        <ecNumber evidence="5">6.2.1.5</ecNumber>
    </recommendedName>
    <alternativeName>
        <fullName evidence="5">Succinyl-CoA synthetase subunit beta</fullName>
        <shortName evidence="5">SCS-beta</shortName>
    </alternativeName>
</protein>
<keyword evidence="5" id="KW-0816">Tricarboxylic acid cycle</keyword>
<dbReference type="EMBL" id="BAAAQQ010000011">
    <property type="protein sequence ID" value="GAA2126312.1"/>
    <property type="molecule type" value="Genomic_DNA"/>
</dbReference>
<name>A0ABN2YF99_9ACTN</name>
<feature type="binding site" evidence="5">
    <location>
        <position position="269"/>
    </location>
    <ligand>
        <name>substrate</name>
        <note>ligand shared with subunit alpha</note>
    </ligand>
</feature>
<evidence type="ECO:0000256" key="6">
    <source>
        <dbReference type="PROSITE-ProRule" id="PRU00409"/>
    </source>
</evidence>
<dbReference type="PROSITE" id="PS50975">
    <property type="entry name" value="ATP_GRASP"/>
    <property type="match status" value="1"/>
</dbReference>
<dbReference type="InterPro" id="IPR016102">
    <property type="entry name" value="Succinyl-CoA_synth-like"/>
</dbReference>
<evidence type="ECO:0000259" key="7">
    <source>
        <dbReference type="PROSITE" id="PS50975"/>
    </source>
</evidence>
<feature type="binding site" evidence="5">
    <location>
        <position position="199"/>
    </location>
    <ligand>
        <name>Mg(2+)</name>
        <dbReference type="ChEBI" id="CHEBI:18420"/>
    </ligand>
</feature>
<dbReference type="NCBIfam" id="NF010647">
    <property type="entry name" value="PRK14046.1"/>
    <property type="match status" value="1"/>
</dbReference>
<dbReference type="RefSeq" id="WP_344304033.1">
    <property type="nucleotide sequence ID" value="NZ_BAAAQQ010000011.1"/>
</dbReference>
<comment type="catalytic activity">
    <reaction evidence="5">
        <text>succinate + ATP + CoA = succinyl-CoA + ADP + phosphate</text>
        <dbReference type="Rhea" id="RHEA:17661"/>
        <dbReference type="ChEBI" id="CHEBI:30031"/>
        <dbReference type="ChEBI" id="CHEBI:30616"/>
        <dbReference type="ChEBI" id="CHEBI:43474"/>
        <dbReference type="ChEBI" id="CHEBI:57287"/>
        <dbReference type="ChEBI" id="CHEBI:57292"/>
        <dbReference type="ChEBI" id="CHEBI:456216"/>
        <dbReference type="EC" id="6.2.1.5"/>
    </reaction>
</comment>
<feature type="binding site" evidence="5">
    <location>
        <position position="46"/>
    </location>
    <ligand>
        <name>ATP</name>
        <dbReference type="ChEBI" id="CHEBI:30616"/>
    </ligand>
</feature>
<dbReference type="Gene3D" id="3.40.50.261">
    <property type="entry name" value="Succinyl-CoA synthetase domains"/>
    <property type="match status" value="1"/>
</dbReference>
<feature type="binding site" evidence="5">
    <location>
        <position position="107"/>
    </location>
    <ligand>
        <name>ATP</name>
        <dbReference type="ChEBI" id="CHEBI:30616"/>
    </ligand>
</feature>
<comment type="caution">
    <text evidence="8">The sequence shown here is derived from an EMBL/GenBank/DDBJ whole genome shotgun (WGS) entry which is preliminary data.</text>
</comment>
<dbReference type="Pfam" id="PF00549">
    <property type="entry name" value="Ligase_CoA"/>
    <property type="match status" value="1"/>
</dbReference>
<feature type="domain" description="ATP-grasp" evidence="7">
    <location>
        <begin position="9"/>
        <end position="228"/>
    </location>
</feature>
<accession>A0ABN2YF99</accession>
<comment type="similarity">
    <text evidence="5">Belongs to the succinate/malate CoA ligase beta subunit family.</text>
</comment>
<comment type="caution">
    <text evidence="5">Lacks conserved residue(s) required for the propagation of feature annotation.</text>
</comment>
<dbReference type="GO" id="GO:0016874">
    <property type="term" value="F:ligase activity"/>
    <property type="evidence" value="ECO:0007669"/>
    <property type="project" value="UniProtKB-KW"/>
</dbReference>
<feature type="binding site" evidence="5">
    <location>
        <begin position="53"/>
        <end position="55"/>
    </location>
    <ligand>
        <name>ATP</name>
        <dbReference type="ChEBI" id="CHEBI:30616"/>
    </ligand>
</feature>
<keyword evidence="4 5" id="KW-0460">Magnesium</keyword>
<keyword evidence="3 5" id="KW-0547">Nucleotide-binding</keyword>
<comment type="subunit">
    <text evidence="5">Heterotetramer of two alpha and two beta subunits.</text>
</comment>
<evidence type="ECO:0000256" key="2">
    <source>
        <dbReference type="ARBA" id="ARBA00022723"/>
    </source>
</evidence>
<evidence type="ECO:0000313" key="9">
    <source>
        <dbReference type="Proteomes" id="UP001500575"/>
    </source>
</evidence>
<keyword evidence="2 5" id="KW-0479">Metal-binding</keyword>
<dbReference type="InterPro" id="IPR013815">
    <property type="entry name" value="ATP_grasp_subdomain_1"/>
</dbReference>
<dbReference type="SUPFAM" id="SSF56059">
    <property type="entry name" value="Glutathione synthetase ATP-binding domain-like"/>
    <property type="match status" value="1"/>
</dbReference>
<feature type="binding site" evidence="5">
    <location>
        <position position="99"/>
    </location>
    <ligand>
        <name>ATP</name>
        <dbReference type="ChEBI" id="CHEBI:30616"/>
    </ligand>
</feature>
<dbReference type="InterPro" id="IPR005811">
    <property type="entry name" value="SUCC_ACL_C"/>
</dbReference>
<comment type="cofactor">
    <cofactor evidence="5">
        <name>Mg(2+)</name>
        <dbReference type="ChEBI" id="CHEBI:18420"/>
    </cofactor>
    <text evidence="5">Binds 1 Mg(2+) ion per subunit.</text>
</comment>
<keyword evidence="9" id="KW-1185">Reference proteome</keyword>
<dbReference type="InterPro" id="IPR011761">
    <property type="entry name" value="ATP-grasp"/>
</dbReference>
<evidence type="ECO:0000256" key="4">
    <source>
        <dbReference type="ARBA" id="ARBA00022842"/>
    </source>
</evidence>
<dbReference type="PANTHER" id="PTHR11815:SF10">
    <property type="entry name" value="SUCCINATE--COA LIGASE [GDP-FORMING] SUBUNIT BETA, MITOCHONDRIAL"/>
    <property type="match status" value="1"/>
</dbReference>
<dbReference type="PANTHER" id="PTHR11815">
    <property type="entry name" value="SUCCINYL-COA SYNTHETASE BETA CHAIN"/>
    <property type="match status" value="1"/>
</dbReference>
<dbReference type="PIRSF" id="PIRSF001554">
    <property type="entry name" value="SucCS_beta"/>
    <property type="match status" value="1"/>
</dbReference>
<evidence type="ECO:0000256" key="1">
    <source>
        <dbReference type="ARBA" id="ARBA00022598"/>
    </source>
</evidence>
<dbReference type="InterPro" id="IPR017866">
    <property type="entry name" value="Succ-CoA_synthase_bsu_CS"/>
</dbReference>
<dbReference type="HAMAP" id="MF_00558">
    <property type="entry name" value="Succ_CoA_beta"/>
    <property type="match status" value="1"/>
</dbReference>
<sequence>MDVHEYQAKELLARYGVPVPRGGVVYSPEQATYRAKELGGSAWVVKAQVHAGGRGEAGGVRVCTGHREVSEVANALFGRRLVTKQSGPQGKLVHRLYVEEASSIARELYFGIVVDRSSERLMVIGSREGGVEIEELAESRPDALIRIVVEPAVGFLEFQARELAFALGIEPGLVPQAVHLFRAAYRAFRDLDAAMVEINPLAITTDDVTGHQGLVALDAKMSFDDNALFRHLEIAELRDRSQEDARESHAADRGLAYVGLDGDIGCMINGAGLAMATLDMIKLAGGQPANFLDIGGGASPERVLKAFRAVLHDDNVRAMLVNIFAGINRCDWVAQGIVDAFAAIDVRIPVVVRLAGTHVEEGRAIIAASGLPIQTAETLAEAAELVVAAAAMADTAQHDLVGSI</sequence>
<proteinExistence type="inferred from homology"/>
<feature type="binding site" evidence="5">
    <location>
        <position position="218"/>
    </location>
    <ligand>
        <name>Mg(2+)</name>
        <dbReference type="ChEBI" id="CHEBI:18420"/>
    </ligand>
</feature>
<dbReference type="InterPro" id="IPR005809">
    <property type="entry name" value="Succ_CoA_ligase-like_bsu"/>
</dbReference>
<gene>
    <name evidence="5" type="primary">sucC</name>
    <name evidence="8" type="ORF">GCM10009843_24740</name>
</gene>
<dbReference type="NCBIfam" id="TIGR01016">
    <property type="entry name" value="sucCoAbeta"/>
    <property type="match status" value="1"/>
</dbReference>
<organism evidence="8 9">
    <name type="scientific">Nocardioides bigeumensis</name>
    <dbReference type="NCBI Taxonomy" id="433657"/>
    <lineage>
        <taxon>Bacteria</taxon>
        <taxon>Bacillati</taxon>
        <taxon>Actinomycetota</taxon>
        <taxon>Actinomycetes</taxon>
        <taxon>Propionibacteriales</taxon>
        <taxon>Nocardioidaceae</taxon>
        <taxon>Nocardioides</taxon>
    </lineage>
</organism>
<dbReference type="Pfam" id="PF08442">
    <property type="entry name" value="ATP-grasp_2"/>
    <property type="match status" value="1"/>
</dbReference>
<keyword evidence="1 5" id="KW-0436">Ligase</keyword>